<dbReference type="InterPro" id="IPR007497">
    <property type="entry name" value="SIMPL/DUF541"/>
</dbReference>
<sequence>MSSLQRIANGQLITVFGQATETGTPNKAQVLLGSVTENEQVRVAQAENSESITNIVHQLEMLGISKENIQTDTYRVSPEYDFIDGKQVFRGYRVTHLLKVDIDSIDLVGTAIDVAVEAGANSIVSISFLLSDPSALYEQALSHALENAKRKAEVMAATVGATLQPLPSRVVEMVESPIQPYRSPVVLAAYSEGTPIQTGDLAIHASVEVDYHFRS</sequence>
<dbReference type="RefSeq" id="WP_035339998.1">
    <property type="nucleotide sequence ID" value="NZ_BAUU01000002.1"/>
</dbReference>
<dbReference type="Gene3D" id="3.30.70.2970">
    <property type="entry name" value="Protein of unknown function (DUF541), domain 2"/>
    <property type="match status" value="1"/>
</dbReference>
<name>W4QA98_9BACI</name>
<dbReference type="Proteomes" id="UP000018895">
    <property type="component" value="Unassembled WGS sequence"/>
</dbReference>
<dbReference type="PANTHER" id="PTHR34387">
    <property type="entry name" value="SLR1258 PROTEIN"/>
    <property type="match status" value="1"/>
</dbReference>
<accession>W4QA98</accession>
<dbReference type="EMBL" id="BAUU01000002">
    <property type="protein sequence ID" value="GAE28915.1"/>
    <property type="molecule type" value="Genomic_DNA"/>
</dbReference>
<evidence type="ECO:0000313" key="2">
    <source>
        <dbReference type="Proteomes" id="UP000018895"/>
    </source>
</evidence>
<dbReference type="OrthoDB" id="9785192at2"/>
<evidence type="ECO:0008006" key="3">
    <source>
        <dbReference type="Google" id="ProtNLM"/>
    </source>
</evidence>
<dbReference type="Gene3D" id="3.30.110.170">
    <property type="entry name" value="Protein of unknown function (DUF541), domain 1"/>
    <property type="match status" value="1"/>
</dbReference>
<dbReference type="PANTHER" id="PTHR34387:SF1">
    <property type="entry name" value="PERIPLASMIC IMMUNOGENIC PROTEIN"/>
    <property type="match status" value="1"/>
</dbReference>
<evidence type="ECO:0000313" key="1">
    <source>
        <dbReference type="EMBL" id="GAE28915.1"/>
    </source>
</evidence>
<dbReference type="Pfam" id="PF04402">
    <property type="entry name" value="SIMPL"/>
    <property type="match status" value="1"/>
</dbReference>
<comment type="caution">
    <text evidence="1">The sequence shown here is derived from an EMBL/GenBank/DDBJ whole genome shotgun (WGS) entry which is preliminary data.</text>
</comment>
<dbReference type="STRING" id="1236971.JCM9152_253"/>
<dbReference type="InterPro" id="IPR052022">
    <property type="entry name" value="26kDa_periplasmic_antigen"/>
</dbReference>
<dbReference type="GO" id="GO:0006974">
    <property type="term" value="P:DNA damage response"/>
    <property type="evidence" value="ECO:0007669"/>
    <property type="project" value="TreeGrafter"/>
</dbReference>
<dbReference type="AlphaFoldDB" id="W4QA98"/>
<organism evidence="1 2">
    <name type="scientific">Halalkalibacter hemicellulosilyticusJCM 9152</name>
    <dbReference type="NCBI Taxonomy" id="1236971"/>
    <lineage>
        <taxon>Bacteria</taxon>
        <taxon>Bacillati</taxon>
        <taxon>Bacillota</taxon>
        <taxon>Bacilli</taxon>
        <taxon>Bacillales</taxon>
        <taxon>Bacillaceae</taxon>
        <taxon>Halalkalibacter</taxon>
    </lineage>
</organism>
<reference evidence="1" key="1">
    <citation type="journal article" date="2014" name="Genome Announc.">
        <title>Draft Genome Sequences of Three Alkaliphilic Bacillus Strains, Bacillus wakoensis JCM 9140T, Bacillus akibai JCM 9157T, and Bacillus hemicellulosilyticus JCM 9152T.</title>
        <authorList>
            <person name="Yuki M."/>
            <person name="Oshima K."/>
            <person name="Suda W."/>
            <person name="Oshida Y."/>
            <person name="Kitamura K."/>
            <person name="Iida T."/>
            <person name="Hattori M."/>
            <person name="Ohkuma M."/>
        </authorList>
    </citation>
    <scope>NUCLEOTIDE SEQUENCE [LARGE SCALE GENOMIC DNA]</scope>
    <source>
        <strain evidence="1">JCM 9152</strain>
    </source>
</reference>
<protein>
    <recommendedName>
        <fullName evidence="3">Outer membrane protein</fullName>
    </recommendedName>
</protein>
<proteinExistence type="predicted"/>
<keyword evidence="2" id="KW-1185">Reference proteome</keyword>
<gene>
    <name evidence="1" type="ORF">JCM9152_253</name>
</gene>